<dbReference type="AlphaFoldDB" id="A0A840XWM3"/>
<organism evidence="3 4">
    <name type="scientific">Neoroseomonas alkaliterrae</name>
    <dbReference type="NCBI Taxonomy" id="1452450"/>
    <lineage>
        <taxon>Bacteria</taxon>
        <taxon>Pseudomonadati</taxon>
        <taxon>Pseudomonadota</taxon>
        <taxon>Alphaproteobacteria</taxon>
        <taxon>Acetobacterales</taxon>
        <taxon>Acetobacteraceae</taxon>
        <taxon>Neoroseomonas</taxon>
    </lineage>
</organism>
<protein>
    <submittedName>
        <fullName evidence="3">Tripartite-type tricarboxylate transporter receptor subunit TctC</fullName>
    </submittedName>
</protein>
<dbReference type="Proteomes" id="UP000562254">
    <property type="component" value="Unassembled WGS sequence"/>
</dbReference>
<keyword evidence="4" id="KW-1185">Reference proteome</keyword>
<dbReference type="Gene3D" id="3.40.190.10">
    <property type="entry name" value="Periplasmic binding protein-like II"/>
    <property type="match status" value="1"/>
</dbReference>
<dbReference type="InterPro" id="IPR042100">
    <property type="entry name" value="Bug_dom1"/>
</dbReference>
<reference evidence="3 4" key="1">
    <citation type="submission" date="2020-08" db="EMBL/GenBank/DDBJ databases">
        <title>Genomic Encyclopedia of Type Strains, Phase IV (KMG-IV): sequencing the most valuable type-strain genomes for metagenomic binning, comparative biology and taxonomic classification.</title>
        <authorList>
            <person name="Goeker M."/>
        </authorList>
    </citation>
    <scope>NUCLEOTIDE SEQUENCE [LARGE SCALE GENOMIC DNA]</scope>
    <source>
        <strain evidence="3 4">DSM 25895</strain>
    </source>
</reference>
<dbReference type="PANTHER" id="PTHR42928">
    <property type="entry name" value="TRICARBOXYLATE-BINDING PROTEIN"/>
    <property type="match status" value="1"/>
</dbReference>
<feature type="signal peptide" evidence="2">
    <location>
        <begin position="1"/>
        <end position="20"/>
    </location>
</feature>
<evidence type="ECO:0000313" key="3">
    <source>
        <dbReference type="EMBL" id="MBB5688547.1"/>
    </source>
</evidence>
<dbReference type="PANTHER" id="PTHR42928:SF5">
    <property type="entry name" value="BLR1237 PROTEIN"/>
    <property type="match status" value="1"/>
</dbReference>
<keyword evidence="3" id="KW-0675">Receptor</keyword>
<feature type="chain" id="PRO_5033048753" evidence="2">
    <location>
        <begin position="21"/>
        <end position="319"/>
    </location>
</feature>
<evidence type="ECO:0000313" key="4">
    <source>
        <dbReference type="Proteomes" id="UP000562254"/>
    </source>
</evidence>
<name>A0A840XWM3_9PROT</name>
<keyword evidence="2" id="KW-0732">Signal</keyword>
<dbReference type="EMBL" id="JACIJE010000001">
    <property type="protein sequence ID" value="MBB5688547.1"/>
    <property type="molecule type" value="Genomic_DNA"/>
</dbReference>
<sequence>MLRRRAVLASPALLATPALAQPYPGPVRIIVPFAPGGTTDIITRLIADEMARRLSTTIVVENRPGAGATLGTGLVARAAPDGQTLLVSTISGMAVGHTLYRDRIQWDADRDFAHIAIMLGTPYLLLVHPAQPIRTVADFIAAAKRPPGLAYATSGIGSVPHLIGLRLAQAAGFELQHIPYRGGAQAATDAIAGVVPSVMDSLTAASAYIRAGSLRVIAFTTRERVPDFPEVPTFVESGFPDIVADGWAGIAAPAGTPRPLQERLAGAIREAIAAPAVARRYAETSTLPGTRFLDDAQAFVRSEIAACAPVVRASGATPG</sequence>
<dbReference type="RefSeq" id="WP_184481226.1">
    <property type="nucleotide sequence ID" value="NZ_JACIJE010000001.1"/>
</dbReference>
<evidence type="ECO:0000256" key="1">
    <source>
        <dbReference type="ARBA" id="ARBA00006987"/>
    </source>
</evidence>
<comment type="caution">
    <text evidence="3">The sequence shown here is derived from an EMBL/GenBank/DDBJ whole genome shotgun (WGS) entry which is preliminary data.</text>
</comment>
<comment type="similarity">
    <text evidence="1">Belongs to the UPF0065 (bug) family.</text>
</comment>
<proteinExistence type="inferred from homology"/>
<dbReference type="InterPro" id="IPR005064">
    <property type="entry name" value="BUG"/>
</dbReference>
<dbReference type="Gene3D" id="3.40.190.150">
    <property type="entry name" value="Bordetella uptake gene, domain 1"/>
    <property type="match status" value="1"/>
</dbReference>
<dbReference type="PIRSF" id="PIRSF017082">
    <property type="entry name" value="YflP"/>
    <property type="match status" value="1"/>
</dbReference>
<dbReference type="SUPFAM" id="SSF53850">
    <property type="entry name" value="Periplasmic binding protein-like II"/>
    <property type="match status" value="1"/>
</dbReference>
<dbReference type="Pfam" id="PF03401">
    <property type="entry name" value="TctC"/>
    <property type="match status" value="1"/>
</dbReference>
<gene>
    <name evidence="3" type="ORF">FHS88_000657</name>
</gene>
<accession>A0A840XWM3</accession>
<evidence type="ECO:0000256" key="2">
    <source>
        <dbReference type="SAM" id="SignalP"/>
    </source>
</evidence>